<dbReference type="GO" id="GO:0003676">
    <property type="term" value="F:nucleic acid binding"/>
    <property type="evidence" value="ECO:0007669"/>
    <property type="project" value="InterPro"/>
</dbReference>
<name>A0A7S9E0W1_9ALTE</name>
<protein>
    <submittedName>
        <fullName evidence="1">Uncharacterized protein</fullName>
    </submittedName>
</protein>
<keyword evidence="2" id="KW-1185">Reference proteome</keyword>
<dbReference type="SUPFAM" id="SSF53098">
    <property type="entry name" value="Ribonuclease H-like"/>
    <property type="match status" value="1"/>
</dbReference>
<dbReference type="EMBL" id="CP064795">
    <property type="protein sequence ID" value="QPG06985.1"/>
    <property type="molecule type" value="Genomic_DNA"/>
</dbReference>
<reference evidence="1 2" key="1">
    <citation type="submission" date="2020-11" db="EMBL/GenBank/DDBJ databases">
        <title>Complete genome sequence for Salinimonas sp. strain G2-b.</title>
        <authorList>
            <person name="Park S.-J."/>
        </authorList>
    </citation>
    <scope>NUCLEOTIDE SEQUENCE [LARGE SCALE GENOMIC DNA]</scope>
    <source>
        <strain evidence="1 2">G2-b</strain>
    </source>
</reference>
<proteinExistence type="predicted"/>
<sequence length="183" mass="19757">MLVAGIDPSLSNFGLCKGTFTGAFDLSELRLISPTSDKKNKKQVRVNSDDLRRAQELHAGMTQFLLGVNLAFVEIPVGSQSARAMASYGICVGLLASIQIPIIQVTPAEVKIAATGSKTATKNEMIHWAVSQYSDADWLTTRRGGQDVVTNKNEHLADAVAAVHAGVKTDTFQQLLSFQRRIA</sequence>
<dbReference type="KEGG" id="smaa:IT774_07730"/>
<dbReference type="InterPro" id="IPR012337">
    <property type="entry name" value="RNaseH-like_sf"/>
</dbReference>
<accession>A0A7S9E0W1</accession>
<organism evidence="1 2">
    <name type="scientific">Salinimonas marina</name>
    <dbReference type="NCBI Taxonomy" id="2785918"/>
    <lineage>
        <taxon>Bacteria</taxon>
        <taxon>Pseudomonadati</taxon>
        <taxon>Pseudomonadota</taxon>
        <taxon>Gammaproteobacteria</taxon>
        <taxon>Alteromonadales</taxon>
        <taxon>Alteromonadaceae</taxon>
        <taxon>Alteromonas/Salinimonas group</taxon>
        <taxon>Salinimonas</taxon>
    </lineage>
</organism>
<evidence type="ECO:0000313" key="2">
    <source>
        <dbReference type="Proteomes" id="UP000595095"/>
    </source>
</evidence>
<dbReference type="Gene3D" id="3.30.420.10">
    <property type="entry name" value="Ribonuclease H-like superfamily/Ribonuclease H"/>
    <property type="match status" value="1"/>
</dbReference>
<evidence type="ECO:0000313" key="1">
    <source>
        <dbReference type="EMBL" id="QPG06985.1"/>
    </source>
</evidence>
<dbReference type="AlphaFoldDB" id="A0A7S9E0W1"/>
<dbReference type="Proteomes" id="UP000595095">
    <property type="component" value="Chromosome"/>
</dbReference>
<dbReference type="InterPro" id="IPR036397">
    <property type="entry name" value="RNaseH_sf"/>
</dbReference>
<gene>
    <name evidence="1" type="ORF">IT774_07730</name>
</gene>